<comment type="caution">
    <text evidence="8">The sequence shown here is derived from an EMBL/GenBank/DDBJ whole genome shotgun (WGS) entry which is preliminary data.</text>
</comment>
<dbReference type="PANTHER" id="PTHR31815">
    <property type="entry name" value="AGAP005329-PA"/>
    <property type="match status" value="1"/>
</dbReference>
<dbReference type="InterPro" id="IPR018787">
    <property type="entry name" value="DUF2371_TMEM200"/>
</dbReference>
<feature type="compositionally biased region" description="Low complexity" evidence="6">
    <location>
        <begin position="19"/>
        <end position="55"/>
    </location>
</feature>
<keyword evidence="3 7" id="KW-0812">Transmembrane</keyword>
<dbReference type="PANTHER" id="PTHR31815:SF1">
    <property type="entry name" value="TRANSMEMBRANE PROTEIN 200C"/>
    <property type="match status" value="1"/>
</dbReference>
<evidence type="ECO:0000256" key="7">
    <source>
        <dbReference type="SAM" id="Phobius"/>
    </source>
</evidence>
<proteinExistence type="inferred from homology"/>
<evidence type="ECO:0000256" key="6">
    <source>
        <dbReference type="SAM" id="MobiDB-lite"/>
    </source>
</evidence>
<dbReference type="Pfam" id="PF10177">
    <property type="entry name" value="DUF2371"/>
    <property type="match status" value="1"/>
</dbReference>
<evidence type="ECO:0000256" key="4">
    <source>
        <dbReference type="ARBA" id="ARBA00022989"/>
    </source>
</evidence>
<feature type="transmembrane region" description="Helical" evidence="7">
    <location>
        <begin position="248"/>
        <end position="271"/>
    </location>
</feature>
<evidence type="ECO:0000313" key="9">
    <source>
        <dbReference type="Proteomes" id="UP000007151"/>
    </source>
</evidence>
<name>A0A212FJG5_DANPL</name>
<feature type="region of interest" description="Disordered" evidence="6">
    <location>
        <begin position="19"/>
        <end position="60"/>
    </location>
</feature>
<feature type="compositionally biased region" description="Low complexity" evidence="6">
    <location>
        <begin position="116"/>
        <end position="127"/>
    </location>
</feature>
<protein>
    <submittedName>
        <fullName evidence="8">Uncharacterized protein</fullName>
    </submittedName>
</protein>
<feature type="compositionally biased region" description="Pro residues" evidence="6">
    <location>
        <begin position="552"/>
        <end position="572"/>
    </location>
</feature>
<evidence type="ECO:0000256" key="1">
    <source>
        <dbReference type="ARBA" id="ARBA00004141"/>
    </source>
</evidence>
<gene>
    <name evidence="8" type="ORF">KGM_213509</name>
</gene>
<feature type="region of interest" description="Disordered" evidence="6">
    <location>
        <begin position="494"/>
        <end position="597"/>
    </location>
</feature>
<keyword evidence="4 7" id="KW-1133">Transmembrane helix</keyword>
<feature type="compositionally biased region" description="Basic and acidic residues" evidence="6">
    <location>
        <begin position="86"/>
        <end position="106"/>
    </location>
</feature>
<evidence type="ECO:0000313" key="8">
    <source>
        <dbReference type="EMBL" id="OWR53883.1"/>
    </source>
</evidence>
<dbReference type="InParanoid" id="A0A212FJG5"/>
<dbReference type="AlphaFoldDB" id="A0A212FJG5"/>
<feature type="transmembrane region" description="Helical" evidence="7">
    <location>
        <begin position="302"/>
        <end position="323"/>
    </location>
</feature>
<evidence type="ECO:0000256" key="2">
    <source>
        <dbReference type="ARBA" id="ARBA00005308"/>
    </source>
</evidence>
<comment type="subcellular location">
    <subcellularLocation>
        <location evidence="1">Membrane</location>
        <topology evidence="1">Multi-pass membrane protein</topology>
    </subcellularLocation>
</comment>
<dbReference type="eggNOG" id="KOG4823">
    <property type="taxonomic scope" value="Eukaryota"/>
</dbReference>
<dbReference type="GO" id="GO:0016020">
    <property type="term" value="C:membrane"/>
    <property type="evidence" value="ECO:0007669"/>
    <property type="project" value="UniProtKB-SubCell"/>
</dbReference>
<dbReference type="EMBL" id="AGBW02008266">
    <property type="protein sequence ID" value="OWR53883.1"/>
    <property type="molecule type" value="Genomic_DNA"/>
</dbReference>
<dbReference type="STRING" id="278856.A0A212FJG5"/>
<dbReference type="Proteomes" id="UP000007151">
    <property type="component" value="Unassembled WGS sequence"/>
</dbReference>
<feature type="region of interest" description="Disordered" evidence="6">
    <location>
        <begin position="383"/>
        <end position="412"/>
    </location>
</feature>
<feature type="region of interest" description="Disordered" evidence="6">
    <location>
        <begin position="86"/>
        <end position="163"/>
    </location>
</feature>
<evidence type="ECO:0000256" key="3">
    <source>
        <dbReference type="ARBA" id="ARBA00022692"/>
    </source>
</evidence>
<feature type="compositionally biased region" description="Polar residues" evidence="6">
    <location>
        <begin position="522"/>
        <end position="543"/>
    </location>
</feature>
<reference evidence="8 9" key="1">
    <citation type="journal article" date="2011" name="Cell">
        <title>The monarch butterfly genome yields insights into long-distance migration.</title>
        <authorList>
            <person name="Zhan S."/>
            <person name="Merlin C."/>
            <person name="Boore J.L."/>
            <person name="Reppert S.M."/>
        </authorList>
    </citation>
    <scope>NUCLEOTIDE SEQUENCE [LARGE SCALE GENOMIC DNA]</scope>
    <source>
        <strain evidence="8">F-2</strain>
    </source>
</reference>
<organism evidence="8 9">
    <name type="scientific">Danaus plexippus plexippus</name>
    <dbReference type="NCBI Taxonomy" id="278856"/>
    <lineage>
        <taxon>Eukaryota</taxon>
        <taxon>Metazoa</taxon>
        <taxon>Ecdysozoa</taxon>
        <taxon>Arthropoda</taxon>
        <taxon>Hexapoda</taxon>
        <taxon>Insecta</taxon>
        <taxon>Pterygota</taxon>
        <taxon>Neoptera</taxon>
        <taxon>Endopterygota</taxon>
        <taxon>Lepidoptera</taxon>
        <taxon>Glossata</taxon>
        <taxon>Ditrysia</taxon>
        <taxon>Papilionoidea</taxon>
        <taxon>Nymphalidae</taxon>
        <taxon>Danainae</taxon>
        <taxon>Danaini</taxon>
        <taxon>Danaina</taxon>
        <taxon>Danaus</taxon>
        <taxon>Danaus</taxon>
    </lineage>
</organism>
<keyword evidence="9" id="KW-1185">Reference proteome</keyword>
<evidence type="ECO:0000256" key="5">
    <source>
        <dbReference type="ARBA" id="ARBA00023136"/>
    </source>
</evidence>
<comment type="similarity">
    <text evidence="2">Belongs to the TMEM200 family.</text>
</comment>
<sequence>MWSHVQAQVSMCLLSSSSISQGGSMSARRGVPAPPRAATAGPGRARAAPARGHLPPRLPCGALQHAARSAGGAGCGRGAKLQLARDAGRRASDRVGHEGERDDAHSDAAGCRQGNAAAGSLAESPGGPAAPAPRAPRDTSLHPPPSAQNDDRPADLSDAQSSTSICAEQVQRLHGAVRFCLLNRSGWSKEAGCVRTVATQMATRAAVAMRRARSVTGPLRRAHPASGATWNVQVVKGKMSSQCLWHACRALSAGLLLMLLGAAMAVIGYYADTLSVAEEVRGNSTVSVKDEARGFHLNNLSYAGPIVMGFGGFIVVAACVMTFEARDSAAKVTPARPQTIPRPLPRRGPCAPARLDTLGVYRLPHVLPLPHSLPLAPVRVRPHVHRTSGDKARNRARFGSAPDLRSGSGLATPSVTALRRPLRRYALSVDEPPHSAVRTQHHYLHPSTITKPSSHSISSASAVESECGSQSSLALDLHASGACAGVTLRVRDNTRRRPLARQQRLNEDTIHPSGESAGHVANTRQFPRNNEQNETVGSTQLTVEQEARARSAPPPCHSTPTSPVPVITPPISPKQDTNIIIEQPETDCTDEPPPAVE</sequence>
<keyword evidence="5 7" id="KW-0472">Membrane</keyword>
<accession>A0A212FJG5</accession>
<dbReference type="KEGG" id="dpl:KGM_213509"/>